<reference evidence="5 6" key="1">
    <citation type="journal article" date="2018" name="Front. Microbiol.">
        <title>Genome-Wide Analysis of Corynespora cassiicola Leaf Fall Disease Putative Effectors.</title>
        <authorList>
            <person name="Lopez D."/>
            <person name="Ribeiro S."/>
            <person name="Label P."/>
            <person name="Fumanal B."/>
            <person name="Venisse J.S."/>
            <person name="Kohler A."/>
            <person name="de Oliveira R.R."/>
            <person name="Labutti K."/>
            <person name="Lipzen A."/>
            <person name="Lail K."/>
            <person name="Bauer D."/>
            <person name="Ohm R.A."/>
            <person name="Barry K.W."/>
            <person name="Spatafora J."/>
            <person name="Grigoriev I.V."/>
            <person name="Martin F.M."/>
            <person name="Pujade-Renaud V."/>
        </authorList>
    </citation>
    <scope>NUCLEOTIDE SEQUENCE [LARGE SCALE GENOMIC DNA]</scope>
    <source>
        <strain evidence="5 6">Philippines</strain>
    </source>
</reference>
<evidence type="ECO:0000313" key="6">
    <source>
        <dbReference type="Proteomes" id="UP000240883"/>
    </source>
</evidence>
<accession>A0A2T2NV82</accession>
<dbReference type="Gene3D" id="3.40.50.720">
    <property type="entry name" value="NAD(P)-binding Rossmann-like Domain"/>
    <property type="match status" value="1"/>
</dbReference>
<evidence type="ECO:0000313" key="5">
    <source>
        <dbReference type="EMBL" id="PSN69342.1"/>
    </source>
</evidence>
<dbReference type="SUPFAM" id="SSF51735">
    <property type="entry name" value="NAD(P)-binding Rossmann-fold domains"/>
    <property type="match status" value="1"/>
</dbReference>
<sequence length="368" mass="40208">MASTVLKPLGFALNQPLFTGALLYLLTKGPPELRDRLLEPLRNNLANNGAATIARLIKVLKFLTAIGIVRRIHRALNSLAYNNWKLGRAGAPFKFGPQKEEMVVITGGSSGFGYEMVKAFSKVARVVVLDVAAFPPELGSLPDVHFYQCDVTNTPLVEGICSDIKRTHGEATVLINNAGIANGKTVLETTNEQTERLMKVNLLCHFVLIREFLPGMLKRNKGHIVSVASMASFVAAPGLVDYCVSKVGALYLNDGIRAECMSRYPGGEGICTTSVHPSWHATGIIKGSEKLLEKYGVKPDPPNKVSDAILEQVLKGKSGRLIVPTTEARKAMLRSWPLWLQDILIGNASSKKKKKRTFEFGREENSAL</sequence>
<dbReference type="OrthoDB" id="10253736at2759"/>
<keyword evidence="6" id="KW-1185">Reference proteome</keyword>
<dbReference type="Proteomes" id="UP000240883">
    <property type="component" value="Unassembled WGS sequence"/>
</dbReference>
<dbReference type="InterPro" id="IPR020904">
    <property type="entry name" value="Sc_DH/Rdtase_CS"/>
</dbReference>
<dbReference type="AlphaFoldDB" id="A0A2T2NV82"/>
<dbReference type="GO" id="GO:0016616">
    <property type="term" value="F:oxidoreductase activity, acting on the CH-OH group of donors, NAD or NADP as acceptor"/>
    <property type="evidence" value="ECO:0007669"/>
    <property type="project" value="TreeGrafter"/>
</dbReference>
<dbReference type="PANTHER" id="PTHR24322">
    <property type="entry name" value="PKSB"/>
    <property type="match status" value="1"/>
</dbReference>
<dbReference type="InterPro" id="IPR002347">
    <property type="entry name" value="SDR_fam"/>
</dbReference>
<evidence type="ECO:0000256" key="2">
    <source>
        <dbReference type="ARBA" id="ARBA00022857"/>
    </source>
</evidence>
<dbReference type="PRINTS" id="PR00080">
    <property type="entry name" value="SDRFAMILY"/>
</dbReference>
<protein>
    <submittedName>
        <fullName evidence="5">NAD(P)-binding protein</fullName>
    </submittedName>
</protein>
<dbReference type="PRINTS" id="PR00081">
    <property type="entry name" value="GDHRDH"/>
</dbReference>
<evidence type="ECO:0000256" key="4">
    <source>
        <dbReference type="RuleBase" id="RU000363"/>
    </source>
</evidence>
<keyword evidence="3" id="KW-0560">Oxidoreductase</keyword>
<evidence type="ECO:0000256" key="1">
    <source>
        <dbReference type="ARBA" id="ARBA00006484"/>
    </source>
</evidence>
<keyword evidence="2" id="KW-0521">NADP</keyword>
<dbReference type="STRING" id="1448308.A0A2T2NV82"/>
<dbReference type="InterPro" id="IPR036291">
    <property type="entry name" value="NAD(P)-bd_dom_sf"/>
</dbReference>
<gene>
    <name evidence="5" type="ORF">BS50DRAFT_675511</name>
</gene>
<dbReference type="Pfam" id="PF00106">
    <property type="entry name" value="adh_short"/>
    <property type="match status" value="1"/>
</dbReference>
<name>A0A2T2NV82_CORCC</name>
<organism evidence="5 6">
    <name type="scientific">Corynespora cassiicola Philippines</name>
    <dbReference type="NCBI Taxonomy" id="1448308"/>
    <lineage>
        <taxon>Eukaryota</taxon>
        <taxon>Fungi</taxon>
        <taxon>Dikarya</taxon>
        <taxon>Ascomycota</taxon>
        <taxon>Pezizomycotina</taxon>
        <taxon>Dothideomycetes</taxon>
        <taxon>Pleosporomycetidae</taxon>
        <taxon>Pleosporales</taxon>
        <taxon>Corynesporascaceae</taxon>
        <taxon>Corynespora</taxon>
    </lineage>
</organism>
<comment type="similarity">
    <text evidence="1 4">Belongs to the short-chain dehydrogenases/reductases (SDR) family.</text>
</comment>
<dbReference type="PANTHER" id="PTHR24322:SF736">
    <property type="entry name" value="RETINOL DEHYDROGENASE 10"/>
    <property type="match status" value="1"/>
</dbReference>
<evidence type="ECO:0000256" key="3">
    <source>
        <dbReference type="ARBA" id="ARBA00023002"/>
    </source>
</evidence>
<proteinExistence type="inferred from homology"/>
<dbReference type="PROSITE" id="PS00061">
    <property type="entry name" value="ADH_SHORT"/>
    <property type="match status" value="1"/>
</dbReference>
<dbReference type="EMBL" id="KZ678133">
    <property type="protein sequence ID" value="PSN69342.1"/>
    <property type="molecule type" value="Genomic_DNA"/>
</dbReference>